<gene>
    <name evidence="4" type="ordered locus">Dret_1735</name>
</gene>
<dbReference type="Proteomes" id="UP000001052">
    <property type="component" value="Chromosome"/>
</dbReference>
<proteinExistence type="predicted"/>
<dbReference type="OrthoDB" id="9766163at2"/>
<evidence type="ECO:0000256" key="1">
    <source>
        <dbReference type="SAM" id="Coils"/>
    </source>
</evidence>
<dbReference type="HOGENOM" id="CLU_509711_0_0_7"/>
<dbReference type="InterPro" id="IPR051608">
    <property type="entry name" value="RQC_Subunit_NEMF"/>
</dbReference>
<reference evidence="4 5" key="2">
    <citation type="journal article" date="2010" name="Stand. Genomic Sci.">
        <title>Complete genome sequence of Desulfohalobium retbaense type strain (HR(100)).</title>
        <authorList>
            <person name="Spring S."/>
            <person name="Nolan M."/>
            <person name="Lapidus A."/>
            <person name="Glavina Del Rio T."/>
            <person name="Copeland A."/>
            <person name="Tice H."/>
            <person name="Cheng J.F."/>
            <person name="Lucas S."/>
            <person name="Land M."/>
            <person name="Chen F."/>
            <person name="Bruce D."/>
            <person name="Goodwin L."/>
            <person name="Pitluck S."/>
            <person name="Ivanova N."/>
            <person name="Mavromatis K."/>
            <person name="Mikhailova N."/>
            <person name="Pati A."/>
            <person name="Chen A."/>
            <person name="Palaniappan K."/>
            <person name="Hauser L."/>
            <person name="Chang Y.J."/>
            <person name="Jeffries C.D."/>
            <person name="Munk C."/>
            <person name="Kiss H."/>
            <person name="Chain P."/>
            <person name="Han C."/>
            <person name="Brettin T."/>
            <person name="Detter J.C."/>
            <person name="Schuler E."/>
            <person name="Goker M."/>
            <person name="Rohde M."/>
            <person name="Bristow J."/>
            <person name="Eisen J.A."/>
            <person name="Markowitz V."/>
            <person name="Hugenholtz P."/>
            <person name="Kyrpides N.C."/>
            <person name="Klenk H.P."/>
        </authorList>
    </citation>
    <scope>NUCLEOTIDE SEQUENCE [LARGE SCALE GENOMIC DNA]</scope>
    <source>
        <strain evidence="4 5">DSM 5692</strain>
    </source>
</reference>
<dbReference type="GO" id="GO:1990112">
    <property type="term" value="C:RQC complex"/>
    <property type="evidence" value="ECO:0007669"/>
    <property type="project" value="TreeGrafter"/>
</dbReference>
<dbReference type="InterPro" id="IPR008532">
    <property type="entry name" value="NFACT_RNA-bd"/>
</dbReference>
<dbReference type="Gene3D" id="2.30.310.10">
    <property type="entry name" value="ibrinogen binding protein from staphylococcus aureus domain"/>
    <property type="match status" value="1"/>
</dbReference>
<feature type="compositionally biased region" description="Basic and acidic residues" evidence="2">
    <location>
        <begin position="347"/>
        <end position="360"/>
    </location>
</feature>
<organism evidence="4 5">
    <name type="scientific">Desulfohalobium retbaense (strain ATCC 49708 / DSM 5692 / JCM 16813 / HR100)</name>
    <dbReference type="NCBI Taxonomy" id="485915"/>
    <lineage>
        <taxon>Bacteria</taxon>
        <taxon>Pseudomonadati</taxon>
        <taxon>Thermodesulfobacteriota</taxon>
        <taxon>Desulfovibrionia</taxon>
        <taxon>Desulfovibrionales</taxon>
        <taxon>Desulfohalobiaceae</taxon>
        <taxon>Desulfohalobium</taxon>
    </lineage>
</organism>
<dbReference type="eggNOG" id="COG1293">
    <property type="taxonomic scope" value="Bacteria"/>
</dbReference>
<name>C8X3M2_DESRD</name>
<dbReference type="PANTHER" id="PTHR15239">
    <property type="entry name" value="NUCLEAR EXPORT MEDIATOR FACTOR NEMF"/>
    <property type="match status" value="1"/>
</dbReference>
<dbReference type="RefSeq" id="WP_015752162.1">
    <property type="nucleotide sequence ID" value="NC_013223.1"/>
</dbReference>
<evidence type="ECO:0000313" key="4">
    <source>
        <dbReference type="EMBL" id="ACV69019.1"/>
    </source>
</evidence>
<dbReference type="AlphaFoldDB" id="C8X3M2"/>
<keyword evidence="5" id="KW-1185">Reference proteome</keyword>
<dbReference type="STRING" id="485915.Dret_1735"/>
<evidence type="ECO:0000313" key="5">
    <source>
        <dbReference type="Proteomes" id="UP000001052"/>
    </source>
</evidence>
<evidence type="ECO:0000256" key="2">
    <source>
        <dbReference type="SAM" id="MobiDB-lite"/>
    </source>
</evidence>
<dbReference type="Pfam" id="PF05833">
    <property type="entry name" value="NFACT_N"/>
    <property type="match status" value="1"/>
</dbReference>
<dbReference type="EMBL" id="CP001734">
    <property type="protein sequence ID" value="ACV69019.1"/>
    <property type="molecule type" value="Genomic_DNA"/>
</dbReference>
<accession>C8X3M2</accession>
<dbReference type="GO" id="GO:0072344">
    <property type="term" value="P:rescue of stalled ribosome"/>
    <property type="evidence" value="ECO:0007669"/>
    <property type="project" value="TreeGrafter"/>
</dbReference>
<protein>
    <recommendedName>
        <fullName evidence="3">NFACT RNA-binding domain-containing protein</fullName>
    </recommendedName>
</protein>
<dbReference type="GO" id="GO:0043023">
    <property type="term" value="F:ribosomal large subunit binding"/>
    <property type="evidence" value="ECO:0007669"/>
    <property type="project" value="TreeGrafter"/>
</dbReference>
<dbReference type="PANTHER" id="PTHR15239:SF6">
    <property type="entry name" value="RIBOSOME QUALITY CONTROL COMPLEX SUBUNIT NEMF"/>
    <property type="match status" value="1"/>
</dbReference>
<dbReference type="KEGG" id="drt:Dret_1735"/>
<evidence type="ECO:0000259" key="3">
    <source>
        <dbReference type="Pfam" id="PF05670"/>
    </source>
</evidence>
<sequence length="518" mass="58522">MEANFFRYLVPELHQKVQGQRVDKVYIPSATLWTIKFASHSHVLAVVDKKIGTLFWSPTRPPNPETPSGGAQWLRKRLRGRRLDSYVLDWPHRRVAWWVVPDGYWLMWDVCAGPTCLEALPDGFGASPAWPDSVEHAMDSQSWRHFPQLSPPLRSTLNSLSPDEAAAVLDRLATGVPDRFYCYYYPDGRAVALPWRLPEPLRTSVREVEADSAVEAARLEGEAALHSRLGAQRQGNREHKRARKKLERQLRHVHEDEHRLQEMIALAEDARFLQINLHRVDKDAKLDHVEGYDENGTWRRLALDPALNVQENMQRLFTKSRKGRRGIPHVRQRKEMLEQEYAALLHRSGEMDQQDRDDKQPSTTTVKRSVPRIPSRFQGVAAHAFRSSDGFLVLRGKNKKANHALLTKAARPFDLWLHTQGGPGAHVILVRDHQGQEVPQRSLDEAACLAALASHASQADKAEVMVALVRNVRPVKGAAPGQVRVDVVQQTLLVTVDAALEQQLRLDVPGAGTSSFAK</sequence>
<dbReference type="GO" id="GO:0000049">
    <property type="term" value="F:tRNA binding"/>
    <property type="evidence" value="ECO:0007669"/>
    <property type="project" value="TreeGrafter"/>
</dbReference>
<feature type="domain" description="NFACT RNA-binding" evidence="3">
    <location>
        <begin position="383"/>
        <end position="474"/>
    </location>
</feature>
<feature type="region of interest" description="Disordered" evidence="2">
    <location>
        <begin position="347"/>
        <end position="369"/>
    </location>
</feature>
<keyword evidence="1" id="KW-0175">Coiled coil</keyword>
<dbReference type="Pfam" id="PF05670">
    <property type="entry name" value="NFACT-R_1"/>
    <property type="match status" value="1"/>
</dbReference>
<reference evidence="5" key="1">
    <citation type="submission" date="2009-09" db="EMBL/GenBank/DDBJ databases">
        <title>The complete chromosome of Desulfohalobium retbaense DSM 5692.</title>
        <authorList>
            <consortium name="US DOE Joint Genome Institute (JGI-PGF)"/>
            <person name="Lucas S."/>
            <person name="Copeland A."/>
            <person name="Lapidus A."/>
            <person name="Glavina del Rio T."/>
            <person name="Dalin E."/>
            <person name="Tice H."/>
            <person name="Bruce D."/>
            <person name="Goodwin L."/>
            <person name="Pitluck S."/>
            <person name="Kyrpides N."/>
            <person name="Mavromatis K."/>
            <person name="Ivanova N."/>
            <person name="Mikhailova N."/>
            <person name="Munk A.C."/>
            <person name="Brettin T."/>
            <person name="Detter J.C."/>
            <person name="Han C."/>
            <person name="Tapia R."/>
            <person name="Larimer F."/>
            <person name="Land M."/>
            <person name="Hauser L."/>
            <person name="Markowitz V."/>
            <person name="Cheng J.-F."/>
            <person name="Hugenholtz P."/>
            <person name="Woyke T."/>
            <person name="Wu D."/>
            <person name="Spring S."/>
            <person name="Klenk H.-P."/>
            <person name="Eisen J.A."/>
        </authorList>
    </citation>
    <scope>NUCLEOTIDE SEQUENCE [LARGE SCALE GENOMIC DNA]</scope>
    <source>
        <strain evidence="5">DSM 5692</strain>
    </source>
</reference>
<feature type="coiled-coil region" evidence="1">
    <location>
        <begin position="236"/>
        <end position="263"/>
    </location>
</feature>